<accession>A0A128EG18</accession>
<dbReference type="Proteomes" id="UP000069632">
    <property type="component" value="Unassembled WGS sequence"/>
</dbReference>
<keyword evidence="1 2" id="KW-0732">Signal</keyword>
<evidence type="ECO:0000256" key="2">
    <source>
        <dbReference type="SAM" id="SignalP"/>
    </source>
</evidence>
<dbReference type="InterPro" id="IPR001320">
    <property type="entry name" value="Iontro_rcpt_C"/>
</dbReference>
<name>A0A128EG18_9BACT</name>
<protein>
    <submittedName>
        <fullName evidence="5">Arginine-binding periplasmic protein 1</fullName>
    </submittedName>
</protein>
<dbReference type="PANTHER" id="PTHR35936">
    <property type="entry name" value="MEMBRANE-BOUND LYTIC MUREIN TRANSGLYCOSYLASE F"/>
    <property type="match status" value="1"/>
</dbReference>
<gene>
    <name evidence="5" type="primary">artI</name>
    <name evidence="5" type="ORF">ERS672216_00948</name>
</gene>
<dbReference type="AlphaFoldDB" id="A0A128EG18"/>
<dbReference type="InterPro" id="IPR001638">
    <property type="entry name" value="Solute-binding_3/MltF_N"/>
</dbReference>
<evidence type="ECO:0000256" key="1">
    <source>
        <dbReference type="ARBA" id="ARBA00022729"/>
    </source>
</evidence>
<evidence type="ECO:0000259" key="3">
    <source>
        <dbReference type="SMART" id="SM00062"/>
    </source>
</evidence>
<organism evidence="5 6">
    <name type="scientific">Campylobacter geochelonis</name>
    <dbReference type="NCBI Taxonomy" id="1780362"/>
    <lineage>
        <taxon>Bacteria</taxon>
        <taxon>Pseudomonadati</taxon>
        <taxon>Campylobacterota</taxon>
        <taxon>Epsilonproteobacteria</taxon>
        <taxon>Campylobacterales</taxon>
        <taxon>Campylobacteraceae</taxon>
        <taxon>Campylobacter</taxon>
    </lineage>
</organism>
<dbReference type="RefSeq" id="WP_075531743.1">
    <property type="nucleotide sequence ID" value="NZ_CP053844.1"/>
</dbReference>
<evidence type="ECO:0000259" key="4">
    <source>
        <dbReference type="SMART" id="SM00079"/>
    </source>
</evidence>
<dbReference type="GO" id="GO:0015276">
    <property type="term" value="F:ligand-gated monoatomic ion channel activity"/>
    <property type="evidence" value="ECO:0007669"/>
    <property type="project" value="InterPro"/>
</dbReference>
<dbReference type="CDD" id="cd13624">
    <property type="entry name" value="PBP2_Arg_Lys_His"/>
    <property type="match status" value="1"/>
</dbReference>
<dbReference type="Gene3D" id="3.40.190.10">
    <property type="entry name" value="Periplasmic binding protein-like II"/>
    <property type="match status" value="2"/>
</dbReference>
<dbReference type="EMBL" id="FIZP01000003">
    <property type="protein sequence ID" value="CZE47537.1"/>
    <property type="molecule type" value="Genomic_DNA"/>
</dbReference>
<dbReference type="PANTHER" id="PTHR35936:SF17">
    <property type="entry name" value="ARGININE-BINDING EXTRACELLULAR PROTEIN ARTP"/>
    <property type="match status" value="1"/>
</dbReference>
<dbReference type="GO" id="GO:0016020">
    <property type="term" value="C:membrane"/>
    <property type="evidence" value="ECO:0007669"/>
    <property type="project" value="InterPro"/>
</dbReference>
<feature type="domain" description="Ionotropic glutamate receptor C-terminal" evidence="4">
    <location>
        <begin position="23"/>
        <end position="238"/>
    </location>
</feature>
<dbReference type="Pfam" id="PF00497">
    <property type="entry name" value="SBP_bac_3"/>
    <property type="match status" value="1"/>
</dbReference>
<dbReference type="SMART" id="SM00062">
    <property type="entry name" value="PBPb"/>
    <property type="match status" value="1"/>
</dbReference>
<reference evidence="5 6" key="1">
    <citation type="submission" date="2016-02" db="EMBL/GenBank/DDBJ databases">
        <authorList>
            <consortium name="Pathogen Informatics"/>
        </authorList>
    </citation>
    <scope>NUCLEOTIDE SEQUENCE [LARGE SCALE GENOMIC DNA]</scope>
    <source>
        <strain evidence="5 6">RC20</strain>
    </source>
</reference>
<feature type="domain" description="Solute-binding protein family 3/N-terminal" evidence="3">
    <location>
        <begin position="23"/>
        <end position="242"/>
    </location>
</feature>
<keyword evidence="6" id="KW-1185">Reference proteome</keyword>
<dbReference type="SUPFAM" id="SSF53850">
    <property type="entry name" value="Periplasmic binding protein-like II"/>
    <property type="match status" value="1"/>
</dbReference>
<dbReference type="OrthoDB" id="5431130at2"/>
<evidence type="ECO:0000313" key="6">
    <source>
        <dbReference type="Proteomes" id="UP000069632"/>
    </source>
</evidence>
<feature type="chain" id="PRO_5007281508" evidence="2">
    <location>
        <begin position="21"/>
        <end position="242"/>
    </location>
</feature>
<proteinExistence type="predicted"/>
<dbReference type="SMART" id="SM00079">
    <property type="entry name" value="PBPe"/>
    <property type="match status" value="1"/>
</dbReference>
<feature type="signal peptide" evidence="2">
    <location>
        <begin position="1"/>
        <end position="20"/>
    </location>
</feature>
<evidence type="ECO:0000313" key="5">
    <source>
        <dbReference type="EMBL" id="CZE47537.1"/>
    </source>
</evidence>
<sequence length="242" mass="26753">MKKFLISVAILVAGFGYANAGEVLKFGTNATYPPFEYIDENSKVAGFDIDLVNELSKRVGFEYEMINMSFDGLIPALKSGKIDAIVAAMSATPERKKAVDFTKPYYHTENLYILKADNGEVKSKDDLKGKKIGVQLGTAQEQTSRKLEGVKTTPTKDIFTSILALKNGKIDAVLVDTSIGYGYLRKNSDLVEFLVEPDGSEGFSIAFDKDKNNELIAKIDAEVEKMKEDGSYEALLKKYELK</sequence>